<dbReference type="Proteomes" id="UP000326939">
    <property type="component" value="Chromosome 3"/>
</dbReference>
<feature type="compositionally biased region" description="Low complexity" evidence="1">
    <location>
        <begin position="102"/>
        <end position="112"/>
    </location>
</feature>
<dbReference type="EMBL" id="VDCV01000003">
    <property type="protein sequence ID" value="KAB5563875.1"/>
    <property type="molecule type" value="Genomic_DNA"/>
</dbReference>
<feature type="region of interest" description="Disordered" evidence="1">
    <location>
        <begin position="102"/>
        <end position="124"/>
    </location>
</feature>
<feature type="compositionally biased region" description="Basic and acidic residues" evidence="1">
    <location>
        <begin position="115"/>
        <end position="124"/>
    </location>
</feature>
<dbReference type="Gene3D" id="3.90.1010.10">
    <property type="match status" value="1"/>
</dbReference>
<name>A0A5N5N8Y4_9ROSI</name>
<evidence type="ECO:0000313" key="3">
    <source>
        <dbReference type="EMBL" id="KAB5563875.1"/>
    </source>
</evidence>
<sequence length="193" mass="21785">MSVQPIDELLPKLQEIIKLFQSVQEPKAKYEQLFFYEKNLKPLDSEFKTRGNKVEGCVSQVWVRAYLDFEKNVVFEADSDSVLTKGLAALLVQGLSIYHPTKPGTSKSGSSSQTKHVEDGDFNGMKEKTGAAITVRRRNNGLSWLGAFYAENGRGEDFFEQRKEGRGEDVSKGWAIKREGWSVRFFGMEGSNM</sequence>
<dbReference type="AlphaFoldDB" id="A0A5N5N8Y4"/>
<dbReference type="GO" id="GO:0016226">
    <property type="term" value="P:iron-sulfur cluster assembly"/>
    <property type="evidence" value="ECO:0007669"/>
    <property type="project" value="TreeGrafter"/>
</dbReference>
<dbReference type="GO" id="GO:0009507">
    <property type="term" value="C:chloroplast"/>
    <property type="evidence" value="ECO:0007669"/>
    <property type="project" value="TreeGrafter"/>
</dbReference>
<evidence type="ECO:0000256" key="1">
    <source>
        <dbReference type="SAM" id="MobiDB-lite"/>
    </source>
</evidence>
<dbReference type="SUPFAM" id="SSF82649">
    <property type="entry name" value="SufE/NifU"/>
    <property type="match status" value="1"/>
</dbReference>
<organism evidence="3 4">
    <name type="scientific">Salix brachista</name>
    <dbReference type="NCBI Taxonomy" id="2182728"/>
    <lineage>
        <taxon>Eukaryota</taxon>
        <taxon>Viridiplantae</taxon>
        <taxon>Streptophyta</taxon>
        <taxon>Embryophyta</taxon>
        <taxon>Tracheophyta</taxon>
        <taxon>Spermatophyta</taxon>
        <taxon>Magnoliopsida</taxon>
        <taxon>eudicotyledons</taxon>
        <taxon>Gunneridae</taxon>
        <taxon>Pentapetalae</taxon>
        <taxon>rosids</taxon>
        <taxon>fabids</taxon>
        <taxon>Malpighiales</taxon>
        <taxon>Salicaceae</taxon>
        <taxon>Saliceae</taxon>
        <taxon>Salix</taxon>
    </lineage>
</organism>
<dbReference type="Pfam" id="PF02657">
    <property type="entry name" value="SufE"/>
    <property type="match status" value="1"/>
</dbReference>
<evidence type="ECO:0000259" key="2">
    <source>
        <dbReference type="Pfam" id="PF02657"/>
    </source>
</evidence>
<protein>
    <recommendedName>
        <fullName evidence="2">Fe-S metabolism associated domain-containing protein</fullName>
    </recommendedName>
</protein>
<comment type="caution">
    <text evidence="3">The sequence shown here is derived from an EMBL/GenBank/DDBJ whole genome shotgun (WGS) entry which is preliminary data.</text>
</comment>
<reference evidence="4" key="1">
    <citation type="journal article" date="2019" name="Gigascience">
        <title>De novo genome assembly of the endangered Acer yangbiense, a plant species with extremely small populations endemic to Yunnan Province, China.</title>
        <authorList>
            <person name="Yang J."/>
            <person name="Wariss H.M."/>
            <person name="Tao L."/>
            <person name="Zhang R."/>
            <person name="Yun Q."/>
            <person name="Hollingsworth P."/>
            <person name="Dao Z."/>
            <person name="Luo G."/>
            <person name="Guo H."/>
            <person name="Ma Y."/>
            <person name="Sun W."/>
        </authorList>
    </citation>
    <scope>NUCLEOTIDE SEQUENCE [LARGE SCALE GENOMIC DNA]</scope>
    <source>
        <strain evidence="4">cv. br00</strain>
    </source>
</reference>
<proteinExistence type="predicted"/>
<evidence type="ECO:0000313" key="4">
    <source>
        <dbReference type="Proteomes" id="UP000326939"/>
    </source>
</evidence>
<accession>A0A5N5N8Y4</accession>
<dbReference type="PANTHER" id="PTHR46230:SF3">
    <property type="entry name" value="SUFE-LIKE PROTEIN 1, CHLOROPLASTIC_MITOCHONDRIAL"/>
    <property type="match status" value="1"/>
</dbReference>
<feature type="domain" description="Fe-S metabolism associated" evidence="2">
    <location>
        <begin position="18"/>
        <end position="96"/>
    </location>
</feature>
<dbReference type="PANTHER" id="PTHR46230">
    <property type="match status" value="1"/>
</dbReference>
<keyword evidence="4" id="KW-1185">Reference proteome</keyword>
<dbReference type="InterPro" id="IPR003808">
    <property type="entry name" value="Fe-S_metab-assoc_dom"/>
</dbReference>
<gene>
    <name evidence="3" type="ORF">DKX38_003929</name>
</gene>